<feature type="transmembrane region" description="Helical" evidence="4">
    <location>
        <begin position="12"/>
        <end position="30"/>
    </location>
</feature>
<evidence type="ECO:0008006" key="6">
    <source>
        <dbReference type="Google" id="ProtNLM"/>
    </source>
</evidence>
<reference evidence="5" key="1">
    <citation type="journal article" date="2014" name="Front. Microbiol.">
        <title>High frequency of phylogenetically diverse reductive dehalogenase-homologous genes in deep subseafloor sedimentary metagenomes.</title>
        <authorList>
            <person name="Kawai M."/>
            <person name="Futagami T."/>
            <person name="Toyoda A."/>
            <person name="Takaki Y."/>
            <person name="Nishi S."/>
            <person name="Hori S."/>
            <person name="Arai W."/>
            <person name="Tsubouchi T."/>
            <person name="Morono Y."/>
            <person name="Uchiyama I."/>
            <person name="Ito T."/>
            <person name="Fujiyama A."/>
            <person name="Inagaki F."/>
            <person name="Takami H."/>
        </authorList>
    </citation>
    <scope>NUCLEOTIDE SEQUENCE</scope>
    <source>
        <strain evidence="5">Expedition CK06-06</strain>
    </source>
</reference>
<protein>
    <recommendedName>
        <fullName evidence="6">ABC transmembrane type-1 domain-containing protein</fullName>
    </recommendedName>
</protein>
<accession>X1U3E2</accession>
<dbReference type="PANTHER" id="PTHR43163:SF6">
    <property type="entry name" value="DIPEPTIDE TRANSPORT SYSTEM PERMEASE PROTEIN DPPB-RELATED"/>
    <property type="match status" value="1"/>
</dbReference>
<keyword evidence="4" id="KW-1133">Transmembrane helix</keyword>
<name>X1U3E2_9ZZZZ</name>
<organism evidence="5">
    <name type="scientific">marine sediment metagenome</name>
    <dbReference type="NCBI Taxonomy" id="412755"/>
    <lineage>
        <taxon>unclassified sequences</taxon>
        <taxon>metagenomes</taxon>
        <taxon>ecological metagenomes</taxon>
    </lineage>
</organism>
<keyword evidence="4" id="KW-0812">Transmembrane</keyword>
<feature type="non-terminal residue" evidence="5">
    <location>
        <position position="126"/>
    </location>
</feature>
<evidence type="ECO:0000256" key="1">
    <source>
        <dbReference type="ARBA" id="ARBA00004651"/>
    </source>
</evidence>
<keyword evidence="3" id="KW-1003">Cell membrane</keyword>
<keyword evidence="4" id="KW-0472">Membrane</keyword>
<comment type="caution">
    <text evidence="5">The sequence shown here is derived from an EMBL/GenBank/DDBJ whole genome shotgun (WGS) entry which is preliminary data.</text>
</comment>
<evidence type="ECO:0000256" key="3">
    <source>
        <dbReference type="ARBA" id="ARBA00022475"/>
    </source>
</evidence>
<dbReference type="GO" id="GO:0005886">
    <property type="term" value="C:plasma membrane"/>
    <property type="evidence" value="ECO:0007669"/>
    <property type="project" value="UniProtKB-SubCell"/>
</dbReference>
<keyword evidence="2" id="KW-0813">Transport</keyword>
<gene>
    <name evidence="5" type="ORF">S12H4_54663</name>
</gene>
<dbReference type="PANTHER" id="PTHR43163">
    <property type="entry name" value="DIPEPTIDE TRANSPORT SYSTEM PERMEASE PROTEIN DPPB-RELATED"/>
    <property type="match status" value="1"/>
</dbReference>
<sequence>MKISYIAKRFGIFLLVVWAATTLIFFLPRFSTQNPIREKMNQEMLRGGYIQVGMEQMIEEYESKFGLNKPLWEQYGTYMSDLIRFDFGYSIANYPKTVKSLLTEALPWSIGLLGMTTFIAFGVGSF</sequence>
<evidence type="ECO:0000256" key="2">
    <source>
        <dbReference type="ARBA" id="ARBA00022448"/>
    </source>
</evidence>
<feature type="transmembrane region" description="Helical" evidence="4">
    <location>
        <begin position="105"/>
        <end position="124"/>
    </location>
</feature>
<evidence type="ECO:0000313" key="5">
    <source>
        <dbReference type="EMBL" id="GAJ12073.1"/>
    </source>
</evidence>
<comment type="subcellular location">
    <subcellularLocation>
        <location evidence="1">Cell membrane</location>
        <topology evidence="1">Multi-pass membrane protein</topology>
    </subcellularLocation>
</comment>
<dbReference type="EMBL" id="BARW01034967">
    <property type="protein sequence ID" value="GAJ12073.1"/>
    <property type="molecule type" value="Genomic_DNA"/>
</dbReference>
<proteinExistence type="predicted"/>
<dbReference type="AlphaFoldDB" id="X1U3E2"/>
<evidence type="ECO:0000256" key="4">
    <source>
        <dbReference type="SAM" id="Phobius"/>
    </source>
</evidence>